<feature type="non-terminal residue" evidence="1">
    <location>
        <position position="145"/>
    </location>
</feature>
<dbReference type="Proteomes" id="UP000591131">
    <property type="component" value="Unassembled WGS sequence"/>
</dbReference>
<dbReference type="EMBL" id="JAAPAO010001787">
    <property type="protein sequence ID" value="KAF4648827.1"/>
    <property type="molecule type" value="Genomic_DNA"/>
</dbReference>
<comment type="caution">
    <text evidence="1">The sequence shown here is derived from an EMBL/GenBank/DDBJ whole genome shotgun (WGS) entry which is preliminary data.</text>
</comment>
<name>A0A7J6KP07_PERCH</name>
<evidence type="ECO:0000313" key="2">
    <source>
        <dbReference type="Proteomes" id="UP000591131"/>
    </source>
</evidence>
<gene>
    <name evidence="1" type="ORF">FOL47_002733</name>
</gene>
<dbReference type="AlphaFoldDB" id="A0A7J6KP07"/>
<proteinExistence type="predicted"/>
<accession>A0A7J6KP07</accession>
<protein>
    <submittedName>
        <fullName evidence="1">Uncharacterized protein</fullName>
    </submittedName>
</protein>
<keyword evidence="2" id="KW-1185">Reference proteome</keyword>
<sequence>MANVRRRAGRFGKGKAYADDKKNVLRKLESLKKSEGIKLDDHEYTIMKCLPPHALMEVCKRWINLIEHNQATLPLGVALRQKGLRQAKAAAIGLGREYVTWFELKAKICDTPIKQNGHSCLMQNENESLRPPEVQLDVNEHSNNS</sequence>
<evidence type="ECO:0000313" key="1">
    <source>
        <dbReference type="EMBL" id="KAF4648827.1"/>
    </source>
</evidence>
<organism evidence="1 2">
    <name type="scientific">Perkinsus chesapeaki</name>
    <name type="common">Clam parasite</name>
    <name type="synonym">Perkinsus andrewsi</name>
    <dbReference type="NCBI Taxonomy" id="330153"/>
    <lineage>
        <taxon>Eukaryota</taxon>
        <taxon>Sar</taxon>
        <taxon>Alveolata</taxon>
        <taxon>Perkinsozoa</taxon>
        <taxon>Perkinsea</taxon>
        <taxon>Perkinsida</taxon>
        <taxon>Perkinsidae</taxon>
        <taxon>Perkinsus</taxon>
    </lineage>
</organism>
<reference evidence="1 2" key="1">
    <citation type="submission" date="2020-04" db="EMBL/GenBank/DDBJ databases">
        <title>Perkinsus chesapeaki whole genome sequence.</title>
        <authorList>
            <person name="Bogema D.R."/>
        </authorList>
    </citation>
    <scope>NUCLEOTIDE SEQUENCE [LARGE SCALE GENOMIC DNA]</scope>
    <source>
        <strain evidence="1">ATCC PRA-425</strain>
    </source>
</reference>